<dbReference type="Proteomes" id="UP000195897">
    <property type="component" value="Unassembled WGS sequence"/>
</dbReference>
<dbReference type="Proteomes" id="UP000195326">
    <property type="component" value="Unassembled WGS sequence"/>
</dbReference>
<organism evidence="2 3">
    <name type="scientific">Butyricicoccus pullicaecorum</name>
    <dbReference type="NCBI Taxonomy" id="501571"/>
    <lineage>
        <taxon>Bacteria</taxon>
        <taxon>Bacillati</taxon>
        <taxon>Bacillota</taxon>
        <taxon>Clostridia</taxon>
        <taxon>Eubacteriales</taxon>
        <taxon>Butyricicoccaceae</taxon>
        <taxon>Butyricicoccus</taxon>
    </lineage>
</organism>
<evidence type="ECO:0000313" key="2">
    <source>
        <dbReference type="EMBL" id="OUP57190.1"/>
    </source>
</evidence>
<proteinExistence type="predicted"/>
<evidence type="ECO:0000313" key="3">
    <source>
        <dbReference type="Proteomes" id="UP000195326"/>
    </source>
</evidence>
<evidence type="ECO:0000313" key="1">
    <source>
        <dbReference type="EMBL" id="OUP52387.1"/>
    </source>
</evidence>
<evidence type="ECO:0000313" key="4">
    <source>
        <dbReference type="Proteomes" id="UP000195897"/>
    </source>
</evidence>
<comment type="caution">
    <text evidence="2">The sequence shown here is derived from an EMBL/GenBank/DDBJ whole genome shotgun (WGS) entry which is preliminary data.</text>
</comment>
<dbReference type="EMBL" id="NFKK01000010">
    <property type="protein sequence ID" value="OUP52387.1"/>
    <property type="molecule type" value="Genomic_DNA"/>
</dbReference>
<reference evidence="2" key="2">
    <citation type="journal article" date="2018" name="BMC Genomics">
        <title>Whole genome sequencing and function prediction of 133 gut anaerobes isolated from chicken caecum in pure cultures.</title>
        <authorList>
            <person name="Medvecky M."/>
            <person name="Cejkova D."/>
            <person name="Polansky O."/>
            <person name="Karasova D."/>
            <person name="Kubasova T."/>
            <person name="Cizek A."/>
            <person name="Rychlik I."/>
        </authorList>
    </citation>
    <scope>NUCLEOTIDE SEQUENCE</scope>
    <source>
        <strain evidence="2">An179</strain>
        <strain evidence="1">An180</strain>
    </source>
</reference>
<protein>
    <submittedName>
        <fullName evidence="2">Uncharacterized protein</fullName>
    </submittedName>
</protein>
<name>A0A1Y4LMW7_9FIRM</name>
<reference evidence="3 4" key="1">
    <citation type="submission" date="2017-04" db="EMBL/GenBank/DDBJ databases">
        <title>Function of individual gut microbiota members based on whole genome sequencing of pure cultures obtained from chicken caecum.</title>
        <authorList>
            <person name="Medvecky M."/>
            <person name="Cejkova D."/>
            <person name="Polansky O."/>
            <person name="Karasova D."/>
            <person name="Kubasova T."/>
            <person name="Cizek A."/>
            <person name="Rychlik I."/>
        </authorList>
    </citation>
    <scope>NUCLEOTIDE SEQUENCE [LARGE SCALE GENOMIC DNA]</scope>
    <source>
        <strain evidence="3">An179</strain>
        <strain evidence="4">An180</strain>
    </source>
</reference>
<accession>A0A1Y4LMW7</accession>
<dbReference type="AlphaFoldDB" id="A0A1Y4LMW7"/>
<sequence length="60" mass="6866">MAIIWAVLYQMRAAKFLSHVQIPGTVIWIRKILVYGGDVTDLYRISRLQFGVKSVVNTKT</sequence>
<dbReference type="EMBL" id="NFKL01000014">
    <property type="protein sequence ID" value="OUP57190.1"/>
    <property type="molecule type" value="Genomic_DNA"/>
</dbReference>
<gene>
    <name evidence="2" type="ORF">B5F15_10265</name>
    <name evidence="1" type="ORF">B5F17_08995</name>
</gene>